<accession>A0A1Q4P129</accession>
<dbReference type="EMBL" id="MJAO01000008">
    <property type="protein sequence ID" value="OKB66823.1"/>
    <property type="molecule type" value="Genomic_DNA"/>
</dbReference>
<dbReference type="AlphaFoldDB" id="A0A1Q4P129"/>
<reference evidence="1 2" key="1">
    <citation type="submission" date="2016-09" db="EMBL/GenBank/DDBJ databases">
        <title>Serratia marcescens MSU-97 and epiphytic antimycotic-producing bacteria.</title>
        <authorList>
            <person name="Matilla M.A."/>
        </authorList>
    </citation>
    <scope>NUCLEOTIDE SEQUENCE [LARGE SCALE GENOMIC DNA]</scope>
    <source>
        <strain evidence="1 2">MSU-97</strain>
    </source>
</reference>
<gene>
    <name evidence="1" type="ORF">BHU62_09270</name>
</gene>
<comment type="caution">
    <text evidence="1">The sequence shown here is derived from an EMBL/GenBank/DDBJ whole genome shotgun (WGS) entry which is preliminary data.</text>
</comment>
<sequence>MKNNELIEIAQNFILKEHMAAISAAAKKGKFCISFREAGSFTINALRQGAKAKGHDILEKTIKPSSLASKYKTQEEYDEKLKWAKELNLIGYVGNWDSTGLRGIYVGDVRKTAIAHVVSNGILDITNPENINLLQSQNGWRSIPYTGDYDAHDMITFRGAGRPRTVMVNSKEEKEIIDCINLQVAKVDPARPFNDIEHNVVRHGAQVNFSSYMLSHEKSVVDREGGFIGTVARPGEFPLAVCDRGNWFIIRNIHQLEAFYGSIGAKIKEMWSTEGVRNYHDTENGRVRYARTVPRPTYMTR</sequence>
<name>A0A1Q4P129_SERMA</name>
<proteinExistence type="predicted"/>
<evidence type="ECO:0000313" key="2">
    <source>
        <dbReference type="Proteomes" id="UP000185770"/>
    </source>
</evidence>
<dbReference type="RefSeq" id="WP_073531685.1">
    <property type="nucleotide sequence ID" value="NZ_MJAO01000008.1"/>
</dbReference>
<dbReference type="OrthoDB" id="8596416at2"/>
<protein>
    <recommendedName>
        <fullName evidence="3">Insecticial toxin</fullName>
    </recommendedName>
</protein>
<evidence type="ECO:0008006" key="3">
    <source>
        <dbReference type="Google" id="ProtNLM"/>
    </source>
</evidence>
<evidence type="ECO:0000313" key="1">
    <source>
        <dbReference type="EMBL" id="OKB66823.1"/>
    </source>
</evidence>
<dbReference type="Proteomes" id="UP000185770">
    <property type="component" value="Unassembled WGS sequence"/>
</dbReference>
<organism evidence="1 2">
    <name type="scientific">Serratia marcescens</name>
    <dbReference type="NCBI Taxonomy" id="615"/>
    <lineage>
        <taxon>Bacteria</taxon>
        <taxon>Pseudomonadati</taxon>
        <taxon>Pseudomonadota</taxon>
        <taxon>Gammaproteobacteria</taxon>
        <taxon>Enterobacterales</taxon>
        <taxon>Yersiniaceae</taxon>
        <taxon>Serratia</taxon>
    </lineage>
</organism>